<protein>
    <recommendedName>
        <fullName evidence="2">GIY-YIG domain-containing protein</fullName>
    </recommendedName>
</protein>
<evidence type="ECO:0000256" key="1">
    <source>
        <dbReference type="ARBA" id="ARBA00007435"/>
    </source>
</evidence>
<dbReference type="PANTHER" id="PTHR34477">
    <property type="entry name" value="UPF0213 PROTEIN YHBQ"/>
    <property type="match status" value="1"/>
</dbReference>
<dbReference type="EMBL" id="BNJK01000002">
    <property type="protein sequence ID" value="GHO99280.1"/>
    <property type="molecule type" value="Genomic_DNA"/>
</dbReference>
<organism evidence="3 4">
    <name type="scientific">Reticulibacter mediterranei</name>
    <dbReference type="NCBI Taxonomy" id="2778369"/>
    <lineage>
        <taxon>Bacteria</taxon>
        <taxon>Bacillati</taxon>
        <taxon>Chloroflexota</taxon>
        <taxon>Ktedonobacteria</taxon>
        <taxon>Ktedonobacterales</taxon>
        <taxon>Reticulibacteraceae</taxon>
        <taxon>Reticulibacter</taxon>
    </lineage>
</organism>
<dbReference type="PROSITE" id="PS50164">
    <property type="entry name" value="GIY_YIG"/>
    <property type="match status" value="1"/>
</dbReference>
<dbReference type="InterPro" id="IPR050190">
    <property type="entry name" value="UPF0213_domain"/>
</dbReference>
<evidence type="ECO:0000259" key="2">
    <source>
        <dbReference type="PROSITE" id="PS50164"/>
    </source>
</evidence>
<gene>
    <name evidence="3" type="ORF">KSF_093280</name>
</gene>
<proteinExistence type="inferred from homology"/>
<dbReference type="SUPFAM" id="SSF82771">
    <property type="entry name" value="GIY-YIG endonuclease"/>
    <property type="match status" value="1"/>
</dbReference>
<evidence type="ECO:0000313" key="3">
    <source>
        <dbReference type="EMBL" id="GHO99280.1"/>
    </source>
</evidence>
<comment type="caution">
    <text evidence="3">The sequence shown here is derived from an EMBL/GenBank/DDBJ whole genome shotgun (WGS) entry which is preliminary data.</text>
</comment>
<dbReference type="InterPro" id="IPR000305">
    <property type="entry name" value="GIY-YIG_endonuc"/>
</dbReference>
<name>A0A8J3N887_9CHLR</name>
<feature type="domain" description="GIY-YIG" evidence="2">
    <location>
        <begin position="3"/>
        <end position="78"/>
    </location>
</feature>
<reference evidence="3" key="1">
    <citation type="submission" date="2020-10" db="EMBL/GenBank/DDBJ databases">
        <title>Taxonomic study of unclassified bacteria belonging to the class Ktedonobacteria.</title>
        <authorList>
            <person name="Yabe S."/>
            <person name="Wang C.M."/>
            <person name="Zheng Y."/>
            <person name="Sakai Y."/>
            <person name="Cavaletti L."/>
            <person name="Monciardini P."/>
            <person name="Donadio S."/>
        </authorList>
    </citation>
    <scope>NUCLEOTIDE SEQUENCE</scope>
    <source>
        <strain evidence="3">ID150040</strain>
    </source>
</reference>
<accession>A0A8J3N887</accession>
<dbReference type="Proteomes" id="UP000597444">
    <property type="component" value="Unassembled WGS sequence"/>
</dbReference>
<keyword evidence="4" id="KW-1185">Reference proteome</keyword>
<dbReference type="Pfam" id="PF01541">
    <property type="entry name" value="GIY-YIG"/>
    <property type="match status" value="1"/>
</dbReference>
<evidence type="ECO:0000313" key="4">
    <source>
        <dbReference type="Proteomes" id="UP000597444"/>
    </source>
</evidence>
<dbReference type="InterPro" id="IPR035901">
    <property type="entry name" value="GIY-YIG_endonuc_sf"/>
</dbReference>
<comment type="similarity">
    <text evidence="1">Belongs to the UPF0213 family.</text>
</comment>
<dbReference type="Gene3D" id="3.40.1440.10">
    <property type="entry name" value="GIY-YIG endonuclease"/>
    <property type="match status" value="1"/>
</dbReference>
<dbReference type="CDD" id="cd10456">
    <property type="entry name" value="GIY-YIG_UPF0213"/>
    <property type="match status" value="1"/>
</dbReference>
<dbReference type="AlphaFoldDB" id="A0A8J3N887"/>
<dbReference type="PANTHER" id="PTHR34477:SF1">
    <property type="entry name" value="UPF0213 PROTEIN YHBQ"/>
    <property type="match status" value="1"/>
</dbReference>
<sequence length="96" mass="10729">MNQTYFVYIVQCANRALYTGYTIDVAKRIALHNAGKGARYTRAHRPVTLLACWTFPTKSEALRIEHAIKALSRTQKLRLIADHQQGNAISLPGTSS</sequence>